<evidence type="ECO:0000256" key="3">
    <source>
        <dbReference type="ARBA" id="ARBA00022692"/>
    </source>
</evidence>
<evidence type="ECO:0000256" key="4">
    <source>
        <dbReference type="ARBA" id="ARBA00022801"/>
    </source>
</evidence>
<comment type="caution">
    <text evidence="13">The sequence shown here is derived from an EMBL/GenBank/DDBJ whole genome shotgun (WGS) entry which is preliminary data.</text>
</comment>
<feature type="region of interest" description="Disordered" evidence="9">
    <location>
        <begin position="274"/>
        <end position="352"/>
    </location>
</feature>
<keyword evidence="5 10" id="KW-1133">Transmembrane helix</keyword>
<protein>
    <submittedName>
        <fullName evidence="13">GH35 family endo-1,4-beta-xylanase</fullName>
    </submittedName>
</protein>
<dbReference type="InterPro" id="IPR024449">
    <property type="entry name" value="Anti-sigma_RsgI_N"/>
</dbReference>
<keyword evidence="2" id="KW-1003">Cell membrane</keyword>
<dbReference type="EMBL" id="PDBW01000001">
    <property type="protein sequence ID" value="PFH04076.1"/>
    <property type="molecule type" value="Genomic_DNA"/>
</dbReference>
<evidence type="ECO:0000313" key="13">
    <source>
        <dbReference type="EMBL" id="PFH04076.1"/>
    </source>
</evidence>
<evidence type="ECO:0000256" key="10">
    <source>
        <dbReference type="SAM" id="Phobius"/>
    </source>
</evidence>
<dbReference type="Pfam" id="PF12791">
    <property type="entry name" value="RsgI_N"/>
    <property type="match status" value="1"/>
</dbReference>
<keyword evidence="6 10" id="KW-0472">Membrane</keyword>
<evidence type="ECO:0000313" key="14">
    <source>
        <dbReference type="Proteomes" id="UP000223596"/>
    </source>
</evidence>
<reference evidence="13 14" key="1">
    <citation type="submission" date="2017-09" db="EMBL/GenBank/DDBJ databases">
        <title>Evaluation of Pacific Biosciences Sequencing Technology to Finishing C. thermocellum Genome Sequences.</title>
        <authorList>
            <person name="Brown S."/>
        </authorList>
    </citation>
    <scope>NUCLEOTIDE SEQUENCE [LARGE SCALE GENOMIC DNA]</scope>
    <source>
        <strain evidence="13 14">AD2</strain>
    </source>
</reference>
<keyword evidence="8" id="KW-0624">Polysaccharide degradation</keyword>
<dbReference type="Pfam" id="PF00331">
    <property type="entry name" value="Glyco_hydro_10"/>
    <property type="match status" value="1"/>
</dbReference>
<dbReference type="GO" id="GO:0004553">
    <property type="term" value="F:hydrolase activity, hydrolyzing O-glycosyl compounds"/>
    <property type="evidence" value="ECO:0007669"/>
    <property type="project" value="InterPro"/>
</dbReference>
<evidence type="ECO:0000256" key="8">
    <source>
        <dbReference type="ARBA" id="ARBA00023326"/>
    </source>
</evidence>
<feature type="domain" description="GH10" evidence="11">
    <location>
        <begin position="402"/>
        <end position="701"/>
    </location>
</feature>
<evidence type="ECO:0000256" key="2">
    <source>
        <dbReference type="ARBA" id="ARBA00022475"/>
    </source>
</evidence>
<dbReference type="PANTHER" id="PTHR31490">
    <property type="entry name" value="GLYCOSYL HYDROLASE"/>
    <property type="match status" value="1"/>
</dbReference>
<dbReference type="Pfam" id="PF23750">
    <property type="entry name" value="RsgI_M"/>
    <property type="match status" value="1"/>
</dbReference>
<dbReference type="PROSITE" id="PS51849">
    <property type="entry name" value="RSGI_N"/>
    <property type="match status" value="1"/>
</dbReference>
<dbReference type="InterPro" id="IPR001000">
    <property type="entry name" value="GH10_dom"/>
</dbReference>
<dbReference type="PANTHER" id="PTHR31490:SF1">
    <property type="entry name" value="ENDO-1,4-BETA-XYLANASE 1"/>
    <property type="match status" value="1"/>
</dbReference>
<keyword evidence="3 10" id="KW-0812">Transmembrane</keyword>
<evidence type="ECO:0000256" key="9">
    <source>
        <dbReference type="SAM" id="MobiDB-lite"/>
    </source>
</evidence>
<dbReference type="GO" id="GO:0005886">
    <property type="term" value="C:plasma membrane"/>
    <property type="evidence" value="ECO:0007669"/>
    <property type="project" value="UniProtKB-SubCell"/>
</dbReference>
<dbReference type="SMART" id="SM00633">
    <property type="entry name" value="Glyco_10"/>
    <property type="match status" value="1"/>
</dbReference>
<keyword evidence="7" id="KW-0119">Carbohydrate metabolism</keyword>
<feature type="compositionally biased region" description="Polar residues" evidence="9">
    <location>
        <begin position="291"/>
        <end position="352"/>
    </location>
</feature>
<evidence type="ECO:0000256" key="7">
    <source>
        <dbReference type="ARBA" id="ARBA00023277"/>
    </source>
</evidence>
<evidence type="ECO:0000256" key="6">
    <source>
        <dbReference type="ARBA" id="ARBA00023136"/>
    </source>
</evidence>
<dbReference type="SUPFAM" id="SSF51445">
    <property type="entry name" value="(Trans)glycosidases"/>
    <property type="match status" value="1"/>
</dbReference>
<feature type="transmembrane region" description="Helical" evidence="10">
    <location>
        <begin position="55"/>
        <end position="76"/>
    </location>
</feature>
<dbReference type="AlphaFoldDB" id="A0AB36TKJ4"/>
<evidence type="ECO:0000259" key="11">
    <source>
        <dbReference type="PROSITE" id="PS51760"/>
    </source>
</evidence>
<feature type="domain" description="RsgI N-terminal anti-sigma" evidence="12">
    <location>
        <begin position="2"/>
        <end position="49"/>
    </location>
</feature>
<evidence type="ECO:0000256" key="1">
    <source>
        <dbReference type="ARBA" id="ARBA00004162"/>
    </source>
</evidence>
<dbReference type="SMR" id="A0AB36TKJ4"/>
<sequence>MIVGKVLDMDEKTAIIMTDDFAFLNVVRTSEMAVGKKVKVLDSDIIKPKNSLRRYLPVAAVAACFVIVLSFVLMFINGNTARKNIYAYVGIDINPSIELWINYNNKIAEAKALNGDAETVLEGLELKEKTVAEAVNEIVQKSMELGFISREKENIILISTACDLKAGEGSENKDVQNKIGQLFDDVNKAVSDLKNSGITTRILNLTLEERESSKEENISMGRYAVYLKAKEQNVNLTIDEIKDADLLELIAKVGIDNENVPEDIVTEDKDNLDAINTGPAESAVPEVTETLPATSTPGRTEGNTATGSVDSTPALSKNETPGKTETPGRTFNTPAKSSLGQSSTPKPVSPVQTATATKGIGTLTPRNSPTPVIPSTGIQWIDQANERINEIRKRNVQIKVVDSSNKPIENAYVEAVLTNHAFGFGTAITRRAMYDSNYTKFIKDHFNWAVFENESKWYTNEPSMGIITYDDADYLYEFCRSNGIKVRGHCIFWEAEEWQPAWVRSLDPFTLRFAVDNRLNSAVGHFKGKFEHWDVNNEMIHGNFFKSRLGESIWPYMFNRAREIDPNAKYFVNNNITTLKEADDCVALVNWLRSQGVRVDGVGVHGHFGDSVDRNLLKGILDKLSVLNLPIWITEYDSVTPDEYRRADNLENLYRTAFSHPSVEGIVMWGFWERVHWRGRDASIVNDNWTLNEAGRRFESLMNEWTTRAYGSTDGSGSFGFRGFYGTYRITVTVPGKGKYNYTLNLNRGSGTLQTTYRIP</sequence>
<dbReference type="Proteomes" id="UP000223596">
    <property type="component" value="Unassembled WGS sequence"/>
</dbReference>
<dbReference type="PROSITE" id="PS51760">
    <property type="entry name" value="GH10_2"/>
    <property type="match status" value="1"/>
</dbReference>
<name>A0AB36TKJ4_ACETH</name>
<dbReference type="RefSeq" id="WP_003514230.1">
    <property type="nucleotide sequence ID" value="NZ_CP013828.1"/>
</dbReference>
<dbReference type="InterPro" id="IPR044846">
    <property type="entry name" value="GH10"/>
</dbReference>
<comment type="subcellular location">
    <subcellularLocation>
        <location evidence="1">Cell membrane</location>
        <topology evidence="1">Single-pass membrane protein</topology>
    </subcellularLocation>
</comment>
<evidence type="ECO:0000259" key="12">
    <source>
        <dbReference type="PROSITE" id="PS51849"/>
    </source>
</evidence>
<organism evidence="13 14">
    <name type="scientific">Acetivibrio thermocellus AD2</name>
    <dbReference type="NCBI Taxonomy" id="1138384"/>
    <lineage>
        <taxon>Bacteria</taxon>
        <taxon>Bacillati</taxon>
        <taxon>Bacillota</taxon>
        <taxon>Clostridia</taxon>
        <taxon>Eubacteriales</taxon>
        <taxon>Oscillospiraceae</taxon>
        <taxon>Acetivibrio</taxon>
    </lineage>
</organism>
<accession>A0AB36TKJ4</accession>
<dbReference type="GO" id="GO:0000272">
    <property type="term" value="P:polysaccharide catabolic process"/>
    <property type="evidence" value="ECO:0007669"/>
    <property type="project" value="UniProtKB-KW"/>
</dbReference>
<keyword evidence="4" id="KW-0378">Hydrolase</keyword>
<dbReference type="InterPro" id="IPR017853">
    <property type="entry name" value="GH"/>
</dbReference>
<proteinExistence type="predicted"/>
<dbReference type="Gene3D" id="3.20.20.80">
    <property type="entry name" value="Glycosidases"/>
    <property type="match status" value="1"/>
</dbReference>
<gene>
    <name evidence="13" type="ORF">M972_112899</name>
</gene>
<dbReference type="GeneID" id="35803997"/>
<dbReference type="InterPro" id="IPR055431">
    <property type="entry name" value="RsgI_M"/>
</dbReference>
<evidence type="ECO:0000256" key="5">
    <source>
        <dbReference type="ARBA" id="ARBA00022989"/>
    </source>
</evidence>